<dbReference type="Proteomes" id="UP001341840">
    <property type="component" value="Unassembled WGS sequence"/>
</dbReference>
<evidence type="ECO:0000256" key="6">
    <source>
        <dbReference type="SAM" id="MobiDB-lite"/>
    </source>
</evidence>
<feature type="compositionally biased region" description="Acidic residues" evidence="6">
    <location>
        <begin position="47"/>
        <end position="57"/>
    </location>
</feature>
<reference evidence="8 9" key="1">
    <citation type="journal article" date="2023" name="Plants (Basel)">
        <title>Bridging the Gap: Combining Genomics and Transcriptomics Approaches to Understand Stylosanthes scabra, an Orphan Legume from the Brazilian Caatinga.</title>
        <authorList>
            <person name="Ferreira-Neto J.R.C."/>
            <person name="da Silva M.D."/>
            <person name="Binneck E."/>
            <person name="de Melo N.F."/>
            <person name="da Silva R.H."/>
            <person name="de Melo A.L.T.M."/>
            <person name="Pandolfi V."/>
            <person name="Bustamante F.O."/>
            <person name="Brasileiro-Vidal A.C."/>
            <person name="Benko-Iseppon A.M."/>
        </authorList>
    </citation>
    <scope>NUCLEOTIDE SEQUENCE [LARGE SCALE GENOMIC DNA]</scope>
    <source>
        <tissue evidence="8">Leaves</tissue>
    </source>
</reference>
<dbReference type="InterPro" id="IPR027443">
    <property type="entry name" value="IPNS-like_sf"/>
</dbReference>
<evidence type="ECO:0000259" key="7">
    <source>
        <dbReference type="PROSITE" id="PS51471"/>
    </source>
</evidence>
<dbReference type="InterPro" id="IPR026992">
    <property type="entry name" value="DIOX_N"/>
</dbReference>
<feature type="domain" description="Fe2OG dioxygenase" evidence="7">
    <location>
        <begin position="215"/>
        <end position="315"/>
    </location>
</feature>
<protein>
    <recommendedName>
        <fullName evidence="7">Fe2OG dioxygenase domain-containing protein</fullName>
    </recommendedName>
</protein>
<keyword evidence="4 5" id="KW-0408">Iron</keyword>
<feature type="compositionally biased region" description="Polar residues" evidence="6">
    <location>
        <begin position="37"/>
        <end position="46"/>
    </location>
</feature>
<evidence type="ECO:0000313" key="9">
    <source>
        <dbReference type="Proteomes" id="UP001341840"/>
    </source>
</evidence>
<dbReference type="SUPFAM" id="SSF51197">
    <property type="entry name" value="Clavaminate synthase-like"/>
    <property type="match status" value="1"/>
</dbReference>
<accession>A0ABU6UIZ3</accession>
<name>A0ABU6UIZ3_9FABA</name>
<keyword evidence="5" id="KW-0560">Oxidoreductase</keyword>
<dbReference type="Pfam" id="PF03171">
    <property type="entry name" value="2OG-FeII_Oxy"/>
    <property type="match status" value="1"/>
</dbReference>
<dbReference type="InterPro" id="IPR050295">
    <property type="entry name" value="Plant_2OG-oxidoreductases"/>
</dbReference>
<sequence length="495" mass="55819">MASTAPDASQDQESIKNSSIKFRSVKTLAESPELTSIPSSYTFTTNPDDELVTDPDDDDPIPVIDYSLLFIGTPDQRAKTIRDIGRACEQWGFFMLINHCVPKSLMEKLVDQVFAFFNLKEEEKQEYAGSKNVTDPIRYGTSFNPSMDKVKFWRDFIKIIVHPEFHSPDKPPGFRDTCAEYCRKTRKLGRELLKGISESLGLEADYIDRTMNLDHGLQMIAANLYSPCPQPELAMGMPPHSDHGLLNLLIQNGVCGLQVLHNNRWINVTSTPNCFVVLVSDHLEIVSNGKYKSVVHRAVVSNKATRISVATVVAPSMDTVVEPASELIDNETNPAAYVGMRHKDYMELQRTNHLYGKSVLNQVKLMGVTDMLISPHGAQLTNMFLMERNSSVMELYPKGWLKLAGVGQYVYRWIASWSGMNHEGSWRDPNGDHCPYPEDDRRCMPLFKNGRIGYDEKHFADWSRRVLADITTRKIHQASTINTTLPPSTAHCACN</sequence>
<dbReference type="Pfam" id="PF14226">
    <property type="entry name" value="DIOX_N"/>
    <property type="match status" value="1"/>
</dbReference>
<dbReference type="InterPro" id="IPR044861">
    <property type="entry name" value="IPNS-like_FE2OG_OXY"/>
</dbReference>
<evidence type="ECO:0000256" key="3">
    <source>
        <dbReference type="ARBA" id="ARBA00022896"/>
    </source>
</evidence>
<gene>
    <name evidence="8" type="ORF">PIB30_059346</name>
</gene>
<organism evidence="8 9">
    <name type="scientific">Stylosanthes scabra</name>
    <dbReference type="NCBI Taxonomy" id="79078"/>
    <lineage>
        <taxon>Eukaryota</taxon>
        <taxon>Viridiplantae</taxon>
        <taxon>Streptophyta</taxon>
        <taxon>Embryophyta</taxon>
        <taxon>Tracheophyta</taxon>
        <taxon>Spermatophyta</taxon>
        <taxon>Magnoliopsida</taxon>
        <taxon>eudicotyledons</taxon>
        <taxon>Gunneridae</taxon>
        <taxon>Pentapetalae</taxon>
        <taxon>rosids</taxon>
        <taxon>fabids</taxon>
        <taxon>Fabales</taxon>
        <taxon>Fabaceae</taxon>
        <taxon>Papilionoideae</taxon>
        <taxon>50 kb inversion clade</taxon>
        <taxon>dalbergioids sensu lato</taxon>
        <taxon>Dalbergieae</taxon>
        <taxon>Pterocarpus clade</taxon>
        <taxon>Stylosanthes</taxon>
    </lineage>
</organism>
<dbReference type="PANTHER" id="PTHR47991">
    <property type="entry name" value="OXOGLUTARATE/IRON-DEPENDENT DIOXYGENASE"/>
    <property type="match status" value="1"/>
</dbReference>
<keyword evidence="3" id="KW-0847">Vitamin C</keyword>
<comment type="similarity">
    <text evidence="1 5">Belongs to the iron/ascorbate-dependent oxidoreductase family.</text>
</comment>
<feature type="region of interest" description="Disordered" evidence="6">
    <location>
        <begin position="37"/>
        <end position="57"/>
    </location>
</feature>
<keyword evidence="9" id="KW-1185">Reference proteome</keyword>
<proteinExistence type="inferred from homology"/>
<evidence type="ECO:0000256" key="5">
    <source>
        <dbReference type="RuleBase" id="RU003682"/>
    </source>
</evidence>
<keyword evidence="2 5" id="KW-0479">Metal-binding</keyword>
<evidence type="ECO:0000256" key="2">
    <source>
        <dbReference type="ARBA" id="ARBA00022723"/>
    </source>
</evidence>
<evidence type="ECO:0000256" key="4">
    <source>
        <dbReference type="ARBA" id="ARBA00023004"/>
    </source>
</evidence>
<evidence type="ECO:0000313" key="8">
    <source>
        <dbReference type="EMBL" id="MED6161282.1"/>
    </source>
</evidence>
<dbReference type="Gene3D" id="2.60.120.330">
    <property type="entry name" value="B-lactam Antibiotic, Isopenicillin N Synthase, Chain"/>
    <property type="match status" value="1"/>
</dbReference>
<evidence type="ECO:0000256" key="1">
    <source>
        <dbReference type="ARBA" id="ARBA00008056"/>
    </source>
</evidence>
<comment type="caution">
    <text evidence="8">The sequence shown here is derived from an EMBL/GenBank/DDBJ whole genome shotgun (WGS) entry which is preliminary data.</text>
</comment>
<dbReference type="InterPro" id="IPR005123">
    <property type="entry name" value="Oxoglu/Fe-dep_dioxygenase_dom"/>
</dbReference>
<dbReference type="PROSITE" id="PS51471">
    <property type="entry name" value="FE2OG_OXY"/>
    <property type="match status" value="1"/>
</dbReference>
<dbReference type="EMBL" id="JASCZI010121338">
    <property type="protein sequence ID" value="MED6161282.1"/>
    <property type="molecule type" value="Genomic_DNA"/>
</dbReference>